<evidence type="ECO:0000256" key="3">
    <source>
        <dbReference type="ARBA" id="ARBA00022475"/>
    </source>
</evidence>
<sequence length="319" mass="36170">MQSSLSMPTERSAKPSAWRSSSLYGYWKHRYLTLLLLPAIIYFIVFHYVPIYGIQIAFKQYRFMDGISGSPWVGLEHFRYLFSLDSFWLVLRNTLILSLLKFAAGFPAPILFAVLLNELRSLLFQRLVQTLTFFPHFISWVIMAGVLIQFLSPSIGPVNHLLKLLGFSPVFFVGDPDWFRWVLVFSDVWKDLGWGAIVYLAAIAGINPELYEVAKVDGAGRLQRMLHITLPGIAPVVTVMLILSVGKLIQDDFDQVFNLLNPAVYQVGDVLSTYTYRSGVEQLKYSFATAVGLFKNVISLLLVLGANWAANRFNRSGLW</sequence>
<dbReference type="AlphaFoldDB" id="I0BD57"/>
<feature type="transmembrane region" description="Helical" evidence="7">
    <location>
        <begin position="192"/>
        <end position="214"/>
    </location>
</feature>
<reference evidence="9 10" key="1">
    <citation type="submission" date="2013-06" db="EMBL/GenBank/DDBJ databases">
        <title>Complete genome sequence of Paenibacillus mucilaginosus K02.</title>
        <authorList>
            <person name="Xiao B."/>
            <person name="Sun L."/>
            <person name="Xiao L."/>
            <person name="Lian B."/>
        </authorList>
    </citation>
    <scope>NUCLEOTIDE SEQUENCE [LARGE SCALE GENOMIC DNA]</scope>
    <source>
        <strain evidence="9 10">K02</strain>
    </source>
</reference>
<evidence type="ECO:0000259" key="8">
    <source>
        <dbReference type="PROSITE" id="PS50928"/>
    </source>
</evidence>
<organism evidence="9 10">
    <name type="scientific">Paenibacillus mucilaginosus K02</name>
    <dbReference type="NCBI Taxonomy" id="997761"/>
    <lineage>
        <taxon>Bacteria</taxon>
        <taxon>Bacillati</taxon>
        <taxon>Bacillota</taxon>
        <taxon>Bacilli</taxon>
        <taxon>Bacillales</taxon>
        <taxon>Paenibacillaceae</taxon>
        <taxon>Paenibacillus</taxon>
    </lineage>
</organism>
<gene>
    <name evidence="9" type="ORF">B2K_06125</name>
</gene>
<keyword evidence="2 7" id="KW-0813">Transport</keyword>
<dbReference type="RefSeq" id="WP_014649645.1">
    <property type="nucleotide sequence ID" value="NC_017672.3"/>
</dbReference>
<feature type="transmembrane region" description="Helical" evidence="7">
    <location>
        <begin position="226"/>
        <end position="249"/>
    </location>
</feature>
<dbReference type="KEGG" id="pmw:B2K_06125"/>
<dbReference type="InterPro" id="IPR035906">
    <property type="entry name" value="MetI-like_sf"/>
</dbReference>
<dbReference type="Gene3D" id="1.10.3720.10">
    <property type="entry name" value="MetI-like"/>
    <property type="match status" value="1"/>
</dbReference>
<name>I0BD57_9BACL</name>
<dbReference type="EMBL" id="CP003422">
    <property type="protein sequence ID" value="AFH60304.1"/>
    <property type="molecule type" value="Genomic_DNA"/>
</dbReference>
<dbReference type="GO" id="GO:0005886">
    <property type="term" value="C:plasma membrane"/>
    <property type="evidence" value="ECO:0007669"/>
    <property type="project" value="UniProtKB-SubCell"/>
</dbReference>
<evidence type="ECO:0000313" key="9">
    <source>
        <dbReference type="EMBL" id="AFH60304.1"/>
    </source>
</evidence>
<evidence type="ECO:0000256" key="4">
    <source>
        <dbReference type="ARBA" id="ARBA00022692"/>
    </source>
</evidence>
<keyword evidence="6 7" id="KW-0472">Membrane</keyword>
<evidence type="ECO:0000256" key="6">
    <source>
        <dbReference type="ARBA" id="ARBA00023136"/>
    </source>
</evidence>
<dbReference type="SUPFAM" id="SSF161098">
    <property type="entry name" value="MetI-like"/>
    <property type="match status" value="1"/>
</dbReference>
<evidence type="ECO:0000256" key="7">
    <source>
        <dbReference type="RuleBase" id="RU363032"/>
    </source>
</evidence>
<keyword evidence="5 7" id="KW-1133">Transmembrane helix</keyword>
<comment type="subcellular location">
    <subcellularLocation>
        <location evidence="1 7">Cell membrane</location>
        <topology evidence="1 7">Multi-pass membrane protein</topology>
    </subcellularLocation>
</comment>
<accession>I0BD57</accession>
<dbReference type="PROSITE" id="PS50928">
    <property type="entry name" value="ABC_TM1"/>
    <property type="match status" value="1"/>
</dbReference>
<dbReference type="CDD" id="cd06261">
    <property type="entry name" value="TM_PBP2"/>
    <property type="match status" value="1"/>
</dbReference>
<evidence type="ECO:0000313" key="10">
    <source>
        <dbReference type="Proteomes" id="UP000007392"/>
    </source>
</evidence>
<dbReference type="InterPro" id="IPR000515">
    <property type="entry name" value="MetI-like"/>
</dbReference>
<evidence type="ECO:0000256" key="2">
    <source>
        <dbReference type="ARBA" id="ARBA00022448"/>
    </source>
</evidence>
<dbReference type="OrthoDB" id="9785836at2"/>
<dbReference type="HOGENOM" id="CLU_016047_0_1_9"/>
<comment type="similarity">
    <text evidence="7">Belongs to the binding-protein-dependent transport system permease family.</text>
</comment>
<keyword evidence="4 7" id="KW-0812">Transmembrane</keyword>
<dbReference type="Proteomes" id="UP000007392">
    <property type="component" value="Chromosome"/>
</dbReference>
<dbReference type="PATRIC" id="fig|997761.3.peg.1227"/>
<dbReference type="PANTHER" id="PTHR43227:SF11">
    <property type="entry name" value="BLL4140 PROTEIN"/>
    <property type="match status" value="1"/>
</dbReference>
<feature type="transmembrane region" description="Helical" evidence="7">
    <location>
        <begin position="137"/>
        <end position="155"/>
    </location>
</feature>
<keyword evidence="3" id="KW-1003">Cell membrane</keyword>
<proteinExistence type="inferred from homology"/>
<dbReference type="Pfam" id="PF00528">
    <property type="entry name" value="BPD_transp_1"/>
    <property type="match status" value="1"/>
</dbReference>
<protein>
    <submittedName>
        <fullName evidence="9">Protein lplB</fullName>
    </submittedName>
</protein>
<feature type="transmembrane region" description="Helical" evidence="7">
    <location>
        <begin position="285"/>
        <end position="310"/>
    </location>
</feature>
<feature type="transmembrane region" description="Helical" evidence="7">
    <location>
        <begin position="31"/>
        <end position="51"/>
    </location>
</feature>
<feature type="domain" description="ABC transmembrane type-1" evidence="8">
    <location>
        <begin position="91"/>
        <end position="306"/>
    </location>
</feature>
<evidence type="ECO:0000256" key="5">
    <source>
        <dbReference type="ARBA" id="ARBA00022989"/>
    </source>
</evidence>
<dbReference type="GO" id="GO:0055085">
    <property type="term" value="P:transmembrane transport"/>
    <property type="evidence" value="ECO:0007669"/>
    <property type="project" value="InterPro"/>
</dbReference>
<dbReference type="InterPro" id="IPR050809">
    <property type="entry name" value="UgpAE/MalFG_permease"/>
</dbReference>
<dbReference type="PANTHER" id="PTHR43227">
    <property type="entry name" value="BLL4140 PROTEIN"/>
    <property type="match status" value="1"/>
</dbReference>
<feature type="transmembrane region" description="Helical" evidence="7">
    <location>
        <begin position="94"/>
        <end position="116"/>
    </location>
</feature>
<evidence type="ECO:0000256" key="1">
    <source>
        <dbReference type="ARBA" id="ARBA00004651"/>
    </source>
</evidence>